<evidence type="ECO:0000256" key="3">
    <source>
        <dbReference type="ARBA" id="ARBA00022448"/>
    </source>
</evidence>
<evidence type="ECO:0000256" key="7">
    <source>
        <dbReference type="ARBA" id="ARBA00023002"/>
    </source>
</evidence>
<comment type="function">
    <text evidence="12">Required for disulfide bond formation in some proteins.</text>
</comment>
<evidence type="ECO:0000256" key="5">
    <source>
        <dbReference type="ARBA" id="ARBA00022982"/>
    </source>
</evidence>
<dbReference type="InterPro" id="IPR012187">
    <property type="entry name" value="Disulphide_bond_form_BdbC"/>
</dbReference>
<keyword evidence="12" id="KW-1003">Cell membrane</keyword>
<feature type="transmembrane region" description="Helical" evidence="13">
    <location>
        <begin position="111"/>
        <end position="136"/>
    </location>
</feature>
<feature type="transmembrane region" description="Helical" evidence="13">
    <location>
        <begin position="41"/>
        <end position="59"/>
    </location>
</feature>
<dbReference type="PATRIC" id="fig|1246626.3.peg.3790"/>
<dbReference type="Gene3D" id="1.20.1550.10">
    <property type="entry name" value="DsbB-like"/>
    <property type="match status" value="1"/>
</dbReference>
<gene>
    <name evidence="12" type="primary">bdbC</name>
    <name evidence="14" type="ORF">BleG1_3797</name>
</gene>
<evidence type="ECO:0000313" key="14">
    <source>
        <dbReference type="EMBL" id="AIC96344.1"/>
    </source>
</evidence>
<dbReference type="Proteomes" id="UP000027142">
    <property type="component" value="Chromosome"/>
</dbReference>
<dbReference type="STRING" id="1246626.BleG1_3797"/>
<accession>A0A060M8D0</accession>
<dbReference type="KEGG" id="ble:BleG1_3797"/>
<dbReference type="EMBL" id="CP003923">
    <property type="protein sequence ID" value="AIC96344.1"/>
    <property type="molecule type" value="Genomic_DNA"/>
</dbReference>
<feature type="disulfide bond" description="Redox-active" evidence="12">
    <location>
        <begin position="37"/>
        <end position="40"/>
    </location>
</feature>
<evidence type="ECO:0000256" key="13">
    <source>
        <dbReference type="SAM" id="Phobius"/>
    </source>
</evidence>
<evidence type="ECO:0000256" key="8">
    <source>
        <dbReference type="ARBA" id="ARBA00023136"/>
    </source>
</evidence>
<keyword evidence="4 12" id="KW-0812">Transmembrane</keyword>
<dbReference type="GO" id="GO:0015035">
    <property type="term" value="F:protein-disulfide reductase activity"/>
    <property type="evidence" value="ECO:0007669"/>
    <property type="project" value="UniProtKB-UniRule"/>
</dbReference>
<dbReference type="OrthoDB" id="158402at2"/>
<evidence type="ECO:0000256" key="6">
    <source>
        <dbReference type="ARBA" id="ARBA00022989"/>
    </source>
</evidence>
<comment type="caution">
    <text evidence="12">Lacks conserved residue(s) required for the propagation of feature annotation.</text>
</comment>
<dbReference type="PANTHER" id="PTHR43469">
    <property type="entry name" value="DISULFIDE FORMATION PROTEIN-RELATED"/>
    <property type="match status" value="1"/>
</dbReference>
<evidence type="ECO:0000256" key="11">
    <source>
        <dbReference type="ARBA" id="ARBA00023284"/>
    </source>
</evidence>
<comment type="subcellular location">
    <subcellularLocation>
        <location evidence="12">Cell membrane</location>
        <topology evidence="12">Multi-pass membrane protein</topology>
    </subcellularLocation>
    <subcellularLocation>
        <location evidence="1">Membrane</location>
        <topology evidence="1">Multi-pass membrane protein</topology>
    </subcellularLocation>
</comment>
<name>A0A060M8D0_9BACI</name>
<dbReference type="InterPro" id="IPR003752">
    <property type="entry name" value="DiS_bond_form_DsbB/BdbC"/>
</dbReference>
<sequence length="144" mass="16054">MFVSKKIENSLLFAWLVSFVATLGSLYFSEIKGFEPCALCWYQRIFMYPLVLLIGVGIIRKDTGVAIYSAILSGIGMVISIYHYAIQKLPVNEDDVLGCGLVSCSGEYINWLGFITIPFLAGTAFILIFSTSLYTIKKRKEEVA</sequence>
<keyword evidence="7 12" id="KW-0560">Oxidoreductase</keyword>
<evidence type="ECO:0000256" key="4">
    <source>
        <dbReference type="ARBA" id="ARBA00022692"/>
    </source>
</evidence>
<dbReference type="InterPro" id="IPR023380">
    <property type="entry name" value="DsbB-like_sf"/>
</dbReference>
<organism evidence="14 15">
    <name type="scientific">Shouchella lehensis G1</name>
    <dbReference type="NCBI Taxonomy" id="1246626"/>
    <lineage>
        <taxon>Bacteria</taxon>
        <taxon>Bacillati</taxon>
        <taxon>Bacillota</taxon>
        <taxon>Bacilli</taxon>
        <taxon>Bacillales</taxon>
        <taxon>Bacillaceae</taxon>
        <taxon>Shouchella</taxon>
    </lineage>
</organism>
<dbReference type="NCBIfam" id="NF002849">
    <property type="entry name" value="PRK03113.1"/>
    <property type="match status" value="1"/>
</dbReference>
<keyword evidence="6 12" id="KW-1133">Transmembrane helix</keyword>
<dbReference type="GO" id="GO:0006457">
    <property type="term" value="P:protein folding"/>
    <property type="evidence" value="ECO:0007669"/>
    <property type="project" value="InterPro"/>
</dbReference>
<keyword evidence="5 12" id="KW-0249">Electron transport</keyword>
<dbReference type="AlphaFoldDB" id="A0A060M8D0"/>
<dbReference type="eggNOG" id="COG1495">
    <property type="taxonomic scope" value="Bacteria"/>
</dbReference>
<keyword evidence="9 12" id="KW-1015">Disulfide bond</keyword>
<evidence type="ECO:0000256" key="12">
    <source>
        <dbReference type="HAMAP-Rule" id="MF_00287"/>
    </source>
</evidence>
<proteinExistence type="inferred from homology"/>
<dbReference type="SUPFAM" id="SSF158442">
    <property type="entry name" value="DsbB-like"/>
    <property type="match status" value="1"/>
</dbReference>
<evidence type="ECO:0000256" key="2">
    <source>
        <dbReference type="ARBA" id="ARBA00007602"/>
    </source>
</evidence>
<keyword evidence="3 12" id="KW-0813">Transport</keyword>
<evidence type="ECO:0000256" key="9">
    <source>
        <dbReference type="ARBA" id="ARBA00023157"/>
    </source>
</evidence>
<keyword evidence="8 12" id="KW-0472">Membrane</keyword>
<dbReference type="HOGENOM" id="CLU_128688_0_0_9"/>
<dbReference type="HAMAP" id="MF_00287">
    <property type="entry name" value="BdbC"/>
    <property type="match status" value="1"/>
</dbReference>
<dbReference type="PIRSF" id="PIRSF036659">
    <property type="entry name" value="BdbC"/>
    <property type="match status" value="1"/>
</dbReference>
<keyword evidence="15" id="KW-1185">Reference proteome</keyword>
<evidence type="ECO:0000256" key="10">
    <source>
        <dbReference type="ARBA" id="ARBA00023186"/>
    </source>
</evidence>
<feature type="transmembrane region" description="Helical" evidence="13">
    <location>
        <begin position="66"/>
        <end position="85"/>
    </location>
</feature>
<dbReference type="GO" id="GO:0005886">
    <property type="term" value="C:plasma membrane"/>
    <property type="evidence" value="ECO:0007669"/>
    <property type="project" value="UniProtKB-SubCell"/>
</dbReference>
<keyword evidence="10 12" id="KW-0143">Chaperone</keyword>
<evidence type="ECO:0000313" key="15">
    <source>
        <dbReference type="Proteomes" id="UP000027142"/>
    </source>
</evidence>
<protein>
    <recommendedName>
        <fullName evidence="12">Probable disulfide formation protein</fullName>
    </recommendedName>
    <alternativeName>
        <fullName evidence="12">Disulfide oxidoreductase</fullName>
    </alternativeName>
    <alternativeName>
        <fullName evidence="12">Thiol-disulfide oxidoreductase</fullName>
    </alternativeName>
</protein>
<dbReference type="Pfam" id="PF02600">
    <property type="entry name" value="DsbB"/>
    <property type="match status" value="1"/>
</dbReference>
<comment type="similarity">
    <text evidence="2 12">Belongs to the DsbB family. BdbC subfamily.</text>
</comment>
<evidence type="ECO:0000256" key="1">
    <source>
        <dbReference type="ARBA" id="ARBA00004141"/>
    </source>
</evidence>
<reference evidence="14 15" key="1">
    <citation type="journal article" date="2014" name="Gene">
        <title>A comparative genomic analysis of the alkalitolerant soil bacterium Bacillus lehensis G1.</title>
        <authorList>
            <person name="Noor Y.M."/>
            <person name="Samsulrizal N.H."/>
            <person name="Jema'on N.A."/>
            <person name="Low K.O."/>
            <person name="Ramli A.N."/>
            <person name="Alias N.I."/>
            <person name="Damis S.I."/>
            <person name="Fuzi S.F."/>
            <person name="Isa M.N."/>
            <person name="Murad A.M."/>
            <person name="Raih M.F."/>
            <person name="Bakar F.D."/>
            <person name="Najimudin N."/>
            <person name="Mahadi N.M."/>
            <person name="Illias R.M."/>
        </authorList>
    </citation>
    <scope>NUCLEOTIDE SEQUENCE [LARGE SCALE GENOMIC DNA]</scope>
    <source>
        <strain evidence="14 15">G1</strain>
    </source>
</reference>
<feature type="transmembrane region" description="Helical" evidence="13">
    <location>
        <begin position="12"/>
        <end position="29"/>
    </location>
</feature>
<keyword evidence="11 12" id="KW-0676">Redox-active center</keyword>
<dbReference type="PANTHER" id="PTHR43469:SF1">
    <property type="entry name" value="SPBETA PROPHAGE-DERIVED DISULFIDE BOND FORMATION PROTEIN B"/>
    <property type="match status" value="1"/>
</dbReference>